<comment type="caution">
    <text evidence="1">The sequence shown here is derived from an EMBL/GenBank/DDBJ whole genome shotgun (WGS) entry which is preliminary data.</text>
</comment>
<dbReference type="AlphaFoldDB" id="A0A073IWC8"/>
<evidence type="ECO:0008006" key="3">
    <source>
        <dbReference type="Google" id="ProtNLM"/>
    </source>
</evidence>
<organism evidence="1 2">
    <name type="scientific">Pseudosulfitobacter pseudonitzschiae</name>
    <dbReference type="NCBI Taxonomy" id="1402135"/>
    <lineage>
        <taxon>Bacteria</taxon>
        <taxon>Pseudomonadati</taxon>
        <taxon>Pseudomonadota</taxon>
        <taxon>Alphaproteobacteria</taxon>
        <taxon>Rhodobacterales</taxon>
        <taxon>Roseobacteraceae</taxon>
        <taxon>Pseudosulfitobacter</taxon>
    </lineage>
</organism>
<dbReference type="Proteomes" id="UP000027746">
    <property type="component" value="Unassembled WGS sequence"/>
</dbReference>
<dbReference type="GeneID" id="68872489"/>
<reference evidence="1 2" key="1">
    <citation type="submission" date="2014-01" db="EMBL/GenBank/DDBJ databases">
        <title>Sulfitobacter sp. H3 (MCCC 1A00686) Genome Sequencing.</title>
        <authorList>
            <person name="Lai Q."/>
            <person name="Hong Z."/>
        </authorList>
    </citation>
    <scope>NUCLEOTIDE SEQUENCE [LARGE SCALE GENOMIC DNA]</scope>
    <source>
        <strain evidence="1 2">H3</strain>
    </source>
</reference>
<protein>
    <recommendedName>
        <fullName evidence="3">DUF3892 domain-containing protein</fullName>
    </recommendedName>
</protein>
<dbReference type="RefSeq" id="WP_037275356.1">
    <property type="nucleotide sequence ID" value="NZ_CP054605.1"/>
</dbReference>
<gene>
    <name evidence="1" type="ORF">SUH3_13110</name>
</gene>
<dbReference type="EMBL" id="JAMD01000028">
    <property type="protein sequence ID" value="KEJ93776.1"/>
    <property type="molecule type" value="Genomic_DNA"/>
</dbReference>
<name>A0A073IWC8_9RHOB</name>
<dbReference type="Pfam" id="PF13031">
    <property type="entry name" value="DUF3892"/>
    <property type="match status" value="1"/>
</dbReference>
<keyword evidence="2" id="KW-1185">Reference proteome</keyword>
<proteinExistence type="predicted"/>
<sequence>MPQDHQITCIIPDGADSDRRIDSIGGATGSKSGGPWCIKLDVAIKGIEDGTWRFWTSVNGNSVWVIIATRNGKKYLKTEADGAEPNNLLSLPRCK</sequence>
<evidence type="ECO:0000313" key="2">
    <source>
        <dbReference type="Proteomes" id="UP000027746"/>
    </source>
</evidence>
<dbReference type="OrthoDB" id="826539at2"/>
<dbReference type="InterPro" id="IPR024997">
    <property type="entry name" value="DUF3892"/>
</dbReference>
<evidence type="ECO:0000313" key="1">
    <source>
        <dbReference type="EMBL" id="KEJ93776.1"/>
    </source>
</evidence>
<accession>A0A073IWC8</accession>